<dbReference type="EMBL" id="CAJJDN010000005">
    <property type="protein sequence ID" value="CAD8051124.1"/>
    <property type="molecule type" value="Genomic_DNA"/>
</dbReference>
<protein>
    <submittedName>
        <fullName evidence="1">Uncharacterized protein</fullName>
    </submittedName>
</protein>
<evidence type="ECO:0000313" key="1">
    <source>
        <dbReference type="EMBL" id="CAD8051124.1"/>
    </source>
</evidence>
<dbReference type="Proteomes" id="UP000692954">
    <property type="component" value="Unassembled WGS sequence"/>
</dbReference>
<proteinExistence type="predicted"/>
<dbReference type="AlphaFoldDB" id="A0A8S1KJN1"/>
<reference evidence="1" key="1">
    <citation type="submission" date="2021-01" db="EMBL/GenBank/DDBJ databases">
        <authorList>
            <consortium name="Genoscope - CEA"/>
            <person name="William W."/>
        </authorList>
    </citation>
    <scope>NUCLEOTIDE SEQUENCE</scope>
</reference>
<evidence type="ECO:0000313" key="2">
    <source>
        <dbReference type="Proteomes" id="UP000692954"/>
    </source>
</evidence>
<sequence length="382" mass="46354">MEYQKKAQKVEEIQEANTIGIYNSIKQELGIKLKELQYDELANNALYKQFSFISNHLLRMITKNEQSYRYKMHFGICKMMEFNELELVYWHLLNLQLEYGRKLQHSNLQEIKSYSFHFFKDFLKIQAEFIPDFAIYKRELLFLILSAFYTIKLLRNIQKLDKIREFIKEDKFCELFNRIEPAFINVSQSLSLYTVNQKYLELTMIQEPLVKQEINYNFIVEQILEMAPAYQKDEEQPISKKVKRQKKLMTKTIETLYRQEQESQQKIEAQQQQQSQQQQFQNQQFSQNEQQYLDQPQCSRQFSRQFNQLQQSQGHQQIQQDYFSQNERFSFQCLDRQNSFGMQLRSNRYFNSQESQFNFTPPKEIFQVRNLKSTQWTSRSGK</sequence>
<accession>A0A8S1KJN1</accession>
<name>A0A8S1KJN1_9CILI</name>
<keyword evidence="2" id="KW-1185">Reference proteome</keyword>
<gene>
    <name evidence="1" type="ORF">PSON_ATCC_30995.1.T0050363</name>
</gene>
<comment type="caution">
    <text evidence="1">The sequence shown here is derived from an EMBL/GenBank/DDBJ whole genome shotgun (WGS) entry which is preliminary data.</text>
</comment>
<organism evidence="1 2">
    <name type="scientific">Paramecium sonneborni</name>
    <dbReference type="NCBI Taxonomy" id="65129"/>
    <lineage>
        <taxon>Eukaryota</taxon>
        <taxon>Sar</taxon>
        <taxon>Alveolata</taxon>
        <taxon>Ciliophora</taxon>
        <taxon>Intramacronucleata</taxon>
        <taxon>Oligohymenophorea</taxon>
        <taxon>Peniculida</taxon>
        <taxon>Parameciidae</taxon>
        <taxon>Paramecium</taxon>
    </lineage>
</organism>